<comment type="caution">
    <text evidence="1">The sequence shown here is derived from an EMBL/GenBank/DDBJ whole genome shotgun (WGS) entry which is preliminary data.</text>
</comment>
<dbReference type="InterPro" id="IPR011009">
    <property type="entry name" value="Kinase-like_dom_sf"/>
</dbReference>
<keyword evidence="2" id="KW-1185">Reference proteome</keyword>
<dbReference type="HOGENOM" id="CLU_470098_0_0_1"/>
<protein>
    <submittedName>
        <fullName evidence="1">PKL/CAK/Fmp29-like protein kinase subdomain-containing protein</fullName>
    </submittedName>
</protein>
<dbReference type="RefSeq" id="XP_001834794.2">
    <property type="nucleotide sequence ID" value="XM_001834742.2"/>
</dbReference>
<proteinExistence type="predicted"/>
<name>A8NLX5_COPC7</name>
<dbReference type="InterPro" id="IPR051678">
    <property type="entry name" value="AGP_Transferase"/>
</dbReference>
<dbReference type="GO" id="GO:0016301">
    <property type="term" value="F:kinase activity"/>
    <property type="evidence" value="ECO:0007669"/>
    <property type="project" value="UniProtKB-KW"/>
</dbReference>
<organism evidence="1 2">
    <name type="scientific">Coprinopsis cinerea (strain Okayama-7 / 130 / ATCC MYA-4618 / FGSC 9003)</name>
    <name type="common">Inky cap fungus</name>
    <name type="synonym">Hormographiella aspergillata</name>
    <dbReference type="NCBI Taxonomy" id="240176"/>
    <lineage>
        <taxon>Eukaryota</taxon>
        <taxon>Fungi</taxon>
        <taxon>Dikarya</taxon>
        <taxon>Basidiomycota</taxon>
        <taxon>Agaricomycotina</taxon>
        <taxon>Agaricomycetes</taxon>
        <taxon>Agaricomycetidae</taxon>
        <taxon>Agaricales</taxon>
        <taxon>Agaricineae</taxon>
        <taxon>Psathyrellaceae</taxon>
        <taxon>Coprinopsis</taxon>
    </lineage>
</organism>
<dbReference type="eggNOG" id="ENOG502STMD">
    <property type="taxonomic scope" value="Eukaryota"/>
</dbReference>
<dbReference type="AlphaFoldDB" id="A8NLX5"/>
<dbReference type="Proteomes" id="UP000001861">
    <property type="component" value="Unassembled WGS sequence"/>
</dbReference>
<reference evidence="1 2" key="1">
    <citation type="journal article" date="2010" name="Proc. Natl. Acad. Sci. U.S.A.">
        <title>Insights into evolution of multicellular fungi from the assembled chromosomes of the mushroom Coprinopsis cinerea (Coprinus cinereus).</title>
        <authorList>
            <person name="Stajich J.E."/>
            <person name="Wilke S.K."/>
            <person name="Ahren D."/>
            <person name="Au C.H."/>
            <person name="Birren B.W."/>
            <person name="Borodovsky M."/>
            <person name="Burns C."/>
            <person name="Canback B."/>
            <person name="Casselton L.A."/>
            <person name="Cheng C.K."/>
            <person name="Deng J."/>
            <person name="Dietrich F.S."/>
            <person name="Fargo D.C."/>
            <person name="Farman M.L."/>
            <person name="Gathman A.C."/>
            <person name="Goldberg J."/>
            <person name="Guigo R."/>
            <person name="Hoegger P.J."/>
            <person name="Hooker J.B."/>
            <person name="Huggins A."/>
            <person name="James T.Y."/>
            <person name="Kamada T."/>
            <person name="Kilaru S."/>
            <person name="Kodira C."/>
            <person name="Kues U."/>
            <person name="Kupfer D."/>
            <person name="Kwan H.S."/>
            <person name="Lomsadze A."/>
            <person name="Li W."/>
            <person name="Lilly W.W."/>
            <person name="Ma L.J."/>
            <person name="Mackey A.J."/>
            <person name="Manning G."/>
            <person name="Martin F."/>
            <person name="Muraguchi H."/>
            <person name="Natvig D.O."/>
            <person name="Palmerini H."/>
            <person name="Ramesh M.A."/>
            <person name="Rehmeyer C.J."/>
            <person name="Roe B.A."/>
            <person name="Shenoy N."/>
            <person name="Stanke M."/>
            <person name="Ter-Hovhannisyan V."/>
            <person name="Tunlid A."/>
            <person name="Velagapudi R."/>
            <person name="Vision T.J."/>
            <person name="Zeng Q."/>
            <person name="Zolan M.E."/>
            <person name="Pukkila P.J."/>
        </authorList>
    </citation>
    <scope>NUCLEOTIDE SEQUENCE [LARGE SCALE GENOMIC DNA]</scope>
    <source>
        <strain evidence="2">Okayama-7 / 130 / ATCC MYA-4618 / FGSC 9003</strain>
    </source>
</reference>
<accession>A8NLX5</accession>
<dbReference type="InParanoid" id="A8NLX5"/>
<evidence type="ECO:0000313" key="2">
    <source>
        <dbReference type="Proteomes" id="UP000001861"/>
    </source>
</evidence>
<dbReference type="SUPFAM" id="SSF56112">
    <property type="entry name" value="Protein kinase-like (PK-like)"/>
    <property type="match status" value="1"/>
</dbReference>
<dbReference type="GeneID" id="6011310"/>
<dbReference type="EMBL" id="AACS02000012">
    <property type="protein sequence ID" value="EAU86968.2"/>
    <property type="molecule type" value="Genomic_DNA"/>
</dbReference>
<sequence>MEALIYVIPLGWIPSIFDAIKRDARICVMLGGFTESVAIISGSDIRLQLSGRCIQNRCVAGANISVRLSLHLRHMMMQPTISITRPQKLPSNWASQLGDADIPPEAILRPRSDWMDDEDWEDLSLGIDPRALTVAVMHTFGLTPPSNPLPKLRRHNSGGFNDLYVATFRMEDGYPEQFEVAIRMPLKRGRLSGRLETTVALMSYVKFCAGLSVPTVFAWCDGTAGDGNPVGAPYIIMEYLQAPKGDPWHDMFFNHTPSRDFWYNMMDIMAKGHGALATPLPFHGFGSLYFSDVPNCDGRRETDEELKRVERYRIGPLVYGPMVTGHRTQARTGDVSPCQGSEKATSLVALWKFLWEREVEAIKQKHDHDISRPLVWLEPDALDVDEGEDNEQCTLSDFLQTADHLLQYIENSQLPADAALLQPCIVPMDYAMRNVIFNDDKTAITAFLDWDDVAILPFILCSMYLAEISYNWGDEEWRRETGGFGCIQPPSAEDVTEEELEALFQYKRVMTKRI</sequence>
<evidence type="ECO:0000313" key="1">
    <source>
        <dbReference type="EMBL" id="EAU86968.2"/>
    </source>
</evidence>
<dbReference type="VEuPathDB" id="FungiDB:CC1G_08439"/>
<gene>
    <name evidence="1" type="ORF">CC1G_08439</name>
</gene>
<dbReference type="PANTHER" id="PTHR21310">
    <property type="entry name" value="AMINOGLYCOSIDE PHOSPHOTRANSFERASE-RELATED-RELATED"/>
    <property type="match status" value="1"/>
</dbReference>
<dbReference type="OrthoDB" id="10003767at2759"/>
<dbReference type="PANTHER" id="PTHR21310:SF15">
    <property type="entry name" value="AMINOGLYCOSIDE PHOSPHOTRANSFERASE DOMAIN-CONTAINING PROTEIN"/>
    <property type="match status" value="1"/>
</dbReference>
<dbReference type="KEGG" id="cci:CC1G_08439"/>